<dbReference type="AlphaFoldDB" id="A0A7C8IRX1"/>
<comment type="caution">
    <text evidence="2">The sequence shown here is derived from an EMBL/GenBank/DDBJ whole genome shotgun (WGS) entry which is preliminary data.</text>
</comment>
<dbReference type="OrthoDB" id="5398572at2759"/>
<organism evidence="2 3">
    <name type="scientific">Xylaria multiplex</name>
    <dbReference type="NCBI Taxonomy" id="323545"/>
    <lineage>
        <taxon>Eukaryota</taxon>
        <taxon>Fungi</taxon>
        <taxon>Dikarya</taxon>
        <taxon>Ascomycota</taxon>
        <taxon>Pezizomycotina</taxon>
        <taxon>Sordariomycetes</taxon>
        <taxon>Xylariomycetidae</taxon>
        <taxon>Xylariales</taxon>
        <taxon>Xylariaceae</taxon>
        <taxon>Xylaria</taxon>
    </lineage>
</organism>
<name>A0A7C8IRX1_9PEZI</name>
<feature type="compositionally biased region" description="Basic and acidic residues" evidence="1">
    <location>
        <begin position="10"/>
        <end position="20"/>
    </location>
</feature>
<feature type="region of interest" description="Disordered" evidence="1">
    <location>
        <begin position="502"/>
        <end position="590"/>
    </location>
</feature>
<proteinExistence type="predicted"/>
<dbReference type="EMBL" id="WUBL01000047">
    <property type="protein sequence ID" value="KAF2968698.1"/>
    <property type="molecule type" value="Genomic_DNA"/>
</dbReference>
<dbReference type="InParanoid" id="A0A7C8IRX1"/>
<sequence length="729" mass="82043">MGAPRTRAASRREETPEQPREGPVTRQTRSASKRAETSDLSPQSKSIHREPKFPQRGIRRRRRRSLESVATDDFPKSSVGYASPEPSSTVIPESIPVEDMAASNTESQDDSYEDRAARLQDILDFDLPKLSRWCERAYEALFLLTNTEPTSEERKKLNMISRSFKMARRALAEDGATYIDLSSSDLPYRDDPNAHTTILQVTRSANLISLLLSLADLKRSKQTILPLLQELDGGSLNLLDPYPSAQPNSQSLAFLIRCSRLVESLGEEPMTEPLILATTLFCEKSAETVEEAIERLRTGPFREFGSTERGGNFMSSEWFKTHMDKLISGVSLSGRDEAKQALSAMFPQDDTIEDLWIWALVAYEYVNQKVEESKPPINDQEEGETNDGAEREVSEGLPVGGNDQSDEDIEPRSSSEEGDYNQLQLAKEPSFIQNSAALAAVRRSERGDLRRTTVEQVPNQENARGGLMDRQIRDAIRRLKPSEILGPSDSGDEIGGIIVLPNTRAMDSHSRSPSQELGATEKRTHTREDEDYVDEDDGFEVDERAVDGSRRNQREDSDVPRPAPKRSKFSNLSKNRDRPQPLENPRATTNLTERDIATLSQVARANKLANKLANKGRGHQVRERWSDVDTDRLLDLIANQDLNCSWARMQEEGGFQTYRNQQAIRDKARNLKKGYLCADAILPSGFDFVCLGKKEKDEVIASGRNPDRSENDIDENGRVIHHLWRETPD</sequence>
<evidence type="ECO:0000313" key="3">
    <source>
        <dbReference type="Proteomes" id="UP000481858"/>
    </source>
</evidence>
<feature type="region of interest" description="Disordered" evidence="1">
    <location>
        <begin position="1"/>
        <end position="96"/>
    </location>
</feature>
<feature type="compositionally biased region" description="Basic and acidic residues" evidence="1">
    <location>
        <begin position="541"/>
        <end position="559"/>
    </location>
</feature>
<reference evidence="2 3" key="1">
    <citation type="submission" date="2019-12" db="EMBL/GenBank/DDBJ databases">
        <title>Draft genome sequence of the ascomycete Xylaria multiplex DSM 110363.</title>
        <authorList>
            <person name="Buettner E."/>
            <person name="Kellner H."/>
        </authorList>
    </citation>
    <scope>NUCLEOTIDE SEQUENCE [LARGE SCALE GENOMIC DNA]</scope>
    <source>
        <strain evidence="2 3">DSM 110363</strain>
    </source>
</reference>
<evidence type="ECO:0000256" key="1">
    <source>
        <dbReference type="SAM" id="MobiDB-lite"/>
    </source>
</evidence>
<dbReference type="Proteomes" id="UP000481858">
    <property type="component" value="Unassembled WGS sequence"/>
</dbReference>
<keyword evidence="3" id="KW-1185">Reference proteome</keyword>
<feature type="region of interest" description="Disordered" evidence="1">
    <location>
        <begin position="373"/>
        <end position="420"/>
    </location>
</feature>
<accession>A0A7C8IRX1</accession>
<feature type="compositionally biased region" description="Acidic residues" evidence="1">
    <location>
        <begin position="529"/>
        <end position="540"/>
    </location>
</feature>
<evidence type="ECO:0008006" key="4">
    <source>
        <dbReference type="Google" id="ProtNLM"/>
    </source>
</evidence>
<gene>
    <name evidence="2" type="ORF">GQX73_g4883</name>
</gene>
<protein>
    <recommendedName>
        <fullName evidence="4">Myb-like domain-containing protein</fullName>
    </recommendedName>
</protein>
<evidence type="ECO:0000313" key="2">
    <source>
        <dbReference type="EMBL" id="KAF2968698.1"/>
    </source>
</evidence>
<feature type="compositionally biased region" description="Basic and acidic residues" evidence="1">
    <location>
        <begin position="519"/>
        <end position="528"/>
    </location>
</feature>